<feature type="domain" description="USP" evidence="9">
    <location>
        <begin position="130"/>
        <end position="431"/>
    </location>
</feature>
<dbReference type="AlphaFoldDB" id="A0ABC9XJW4"/>
<dbReference type="GO" id="GO:0004843">
    <property type="term" value="F:cysteine-type deubiquitinase activity"/>
    <property type="evidence" value="ECO:0007669"/>
    <property type="project" value="UniProtKB-EC"/>
</dbReference>
<keyword evidence="6 10" id="KW-0378">Hydrolase</keyword>
<feature type="region of interest" description="Disordered" evidence="8">
    <location>
        <begin position="76"/>
        <end position="101"/>
    </location>
</feature>
<dbReference type="SUPFAM" id="SSF54001">
    <property type="entry name" value="Cysteine proteinases"/>
    <property type="match status" value="1"/>
</dbReference>
<feature type="compositionally biased region" description="Polar residues" evidence="8">
    <location>
        <begin position="569"/>
        <end position="579"/>
    </location>
</feature>
<evidence type="ECO:0000256" key="5">
    <source>
        <dbReference type="ARBA" id="ARBA00022786"/>
    </source>
</evidence>
<evidence type="ECO:0000256" key="4">
    <source>
        <dbReference type="ARBA" id="ARBA00022670"/>
    </source>
</evidence>
<dbReference type="PROSITE" id="PS00972">
    <property type="entry name" value="USP_1"/>
    <property type="match status" value="1"/>
</dbReference>
<feature type="region of interest" description="Disordered" evidence="8">
    <location>
        <begin position="553"/>
        <end position="665"/>
    </location>
</feature>
<feature type="compositionally biased region" description="Polar residues" evidence="8">
    <location>
        <begin position="631"/>
        <end position="644"/>
    </location>
</feature>
<evidence type="ECO:0000313" key="10">
    <source>
        <dbReference type="EMBL" id="GAB0197574.1"/>
    </source>
</evidence>
<dbReference type="EC" id="3.4.19.12" evidence="2"/>
<feature type="compositionally biased region" description="Low complexity" evidence="8">
    <location>
        <begin position="583"/>
        <end position="600"/>
    </location>
</feature>
<evidence type="ECO:0000313" key="11">
    <source>
        <dbReference type="Proteomes" id="UP001623348"/>
    </source>
</evidence>
<evidence type="ECO:0000256" key="8">
    <source>
        <dbReference type="SAM" id="MobiDB-lite"/>
    </source>
</evidence>
<dbReference type="PANTHER" id="PTHR24006">
    <property type="entry name" value="UBIQUITIN CARBOXYL-TERMINAL HYDROLASE"/>
    <property type="match status" value="1"/>
</dbReference>
<accession>A0ABC9XJW4</accession>
<keyword evidence="11" id="KW-1185">Reference proteome</keyword>
<dbReference type="InterPro" id="IPR038765">
    <property type="entry name" value="Papain-like_cys_pep_sf"/>
</dbReference>
<evidence type="ECO:0000259" key="9">
    <source>
        <dbReference type="PROSITE" id="PS50235"/>
    </source>
</evidence>
<dbReference type="InterPro" id="IPR028889">
    <property type="entry name" value="USP"/>
</dbReference>
<dbReference type="Pfam" id="PF00443">
    <property type="entry name" value="UCH"/>
    <property type="match status" value="1"/>
</dbReference>
<dbReference type="InterPro" id="IPR050164">
    <property type="entry name" value="Peptidase_C19"/>
</dbReference>
<name>A0ABC9XJW4_GRUJA</name>
<keyword evidence="3" id="KW-0597">Phosphoprotein</keyword>
<dbReference type="Proteomes" id="UP001623348">
    <property type="component" value="Unassembled WGS sequence"/>
</dbReference>
<keyword evidence="4" id="KW-0645">Protease</keyword>
<dbReference type="InterPro" id="IPR001394">
    <property type="entry name" value="Peptidase_C19_UCH"/>
</dbReference>
<dbReference type="PANTHER" id="PTHR24006:SF653">
    <property type="entry name" value="UBIQUITIN CARBOXYL-TERMINAL HYDROLASE 36"/>
    <property type="match status" value="1"/>
</dbReference>
<keyword evidence="7" id="KW-0788">Thiol protease</keyword>
<evidence type="ECO:0000256" key="3">
    <source>
        <dbReference type="ARBA" id="ARBA00022553"/>
    </source>
</evidence>
<dbReference type="CDD" id="cd02661">
    <property type="entry name" value="Peptidase_C19E"/>
    <property type="match status" value="1"/>
</dbReference>
<keyword evidence="5" id="KW-0833">Ubl conjugation pathway</keyword>
<comment type="catalytic activity">
    <reaction evidence="1">
        <text>Thiol-dependent hydrolysis of ester, thioester, amide, peptide and isopeptide bonds formed by the C-terminal Gly of ubiquitin (a 76-residue protein attached to proteins as an intracellular targeting signal).</text>
        <dbReference type="EC" id="3.4.19.12"/>
    </reaction>
</comment>
<evidence type="ECO:0000256" key="6">
    <source>
        <dbReference type="ARBA" id="ARBA00022801"/>
    </source>
</evidence>
<gene>
    <name evidence="10" type="ORF">GRJ2_002222800</name>
</gene>
<dbReference type="PROSITE" id="PS50235">
    <property type="entry name" value="USP_3"/>
    <property type="match status" value="1"/>
</dbReference>
<feature type="compositionally biased region" description="Polar residues" evidence="8">
    <location>
        <begin position="762"/>
        <end position="781"/>
    </location>
</feature>
<dbReference type="FunFam" id="3.90.70.10:FF:000016">
    <property type="entry name" value="Ubiquitin carboxyl-terminal hydrolase 36"/>
    <property type="match status" value="1"/>
</dbReference>
<dbReference type="InterPro" id="IPR018200">
    <property type="entry name" value="USP_CS"/>
</dbReference>
<dbReference type="GO" id="GO:0006508">
    <property type="term" value="P:proteolysis"/>
    <property type="evidence" value="ECO:0007669"/>
    <property type="project" value="UniProtKB-KW"/>
</dbReference>
<dbReference type="PROSITE" id="PS00973">
    <property type="entry name" value="USP_2"/>
    <property type="match status" value="1"/>
</dbReference>
<feature type="region of interest" description="Disordered" evidence="8">
    <location>
        <begin position="454"/>
        <end position="522"/>
    </location>
</feature>
<evidence type="ECO:0000256" key="7">
    <source>
        <dbReference type="ARBA" id="ARBA00022807"/>
    </source>
</evidence>
<comment type="caution">
    <text evidence="10">The sequence shown here is derived from an EMBL/GenBank/DDBJ whole genome shotgun (WGS) entry which is preliminary data.</text>
</comment>
<protein>
    <recommendedName>
        <fullName evidence="2">ubiquitinyl hydrolase 1</fullName>
        <ecNumber evidence="2">3.4.19.12</ecNumber>
    </recommendedName>
</protein>
<reference evidence="10 11" key="1">
    <citation type="submission" date="2024-06" db="EMBL/GenBank/DDBJ databases">
        <title>The draft genome of Grus japonensis, version 3.</title>
        <authorList>
            <person name="Nabeshima K."/>
            <person name="Suzuki S."/>
            <person name="Onuma M."/>
        </authorList>
    </citation>
    <scope>NUCLEOTIDE SEQUENCE [LARGE SCALE GENOMIC DNA]</scope>
    <source>
        <strain evidence="10 11">451A</strain>
    </source>
</reference>
<feature type="compositionally biased region" description="Basic and acidic residues" evidence="8">
    <location>
        <begin position="858"/>
        <end position="869"/>
    </location>
</feature>
<sequence>MPGPPAPAMSIVEKLRELLKQSRRETGEDGELGRLLATSAKKVLLQKIEFEPASHGFSCQQELLRGKYVLLKPQAEATGHDHSPEDGPPGKPGSDCAPGSQGDGIPAPQKVLFPVERLSMKWEQIHRIGAGLHNLGNTCFLNSTVQCLTYTPPLANYLLSKEHGRNCHQGGFCMMCVMQNHVIQAFANSGNIIKPVPFIRNLKKIAQHIRFGRQEDAHEFLRYTIDAMQKACLNGCTKLDRQTQATTLVHQIFGGYLRSRVKCLACKNVSDTYDPYLDLAVEIGQATNIMQALELFVKPDILGGDNAYMCAKCKEKVSASKRFTIHRASNVLTLSLKRFANFGGGKITKDVGYPEFLNIRPYMSQSKGEPITYGLYAVLVHSGYSCHAGHYYCYVKASNGQWYQMNDDLVRSSNIKVVLNQQAYVLFYLRIPSPKKSSEGPIARATRSLPGFFGSVSNQVKKPVTNRPLSSPPMGRRPDKLPRKNTPGLEEVGVPVARSTSGTAPPKLPNGTAPPKLPSKATHATKALPDDAAPRPKKPLSFPQLPLVPQAVQGFCNTSNANGAKAELPQQSSWENKQPPTSPKLLLEPGPSLEPGGSEENAGTLERDSCGSSAASPAHGAVGKLAKASQKAKSGTSSFCTSQEMDCGTDLPAGPSTEPAAPKDSKLAKLKSSLLAGAALELSSTMSPPPAKKVVLSAKKGSTAQKASRSDHHAQPHPQFADRTYPTNAIHPDSTPRPFGKSRLSSSALKLPNPEKPAFNFILNSTPQLPASPLTNGSTAHLSHHLLPCSREKTRSQVTPGFSKKKQQKQHCAADGSPCALAMKGKDRVSSPPRKKKSLAQQGSVSLVGKEAASSSREVPRCQDLENRLRQQVSDPTAHPDVQPISIKKKKKKKRRMEETECCSGMVSSGSSRRAKMEPGSTKQQWSAEARESEHRKRKWRESFSSPTSEHLAANSVHTADGTPVAARAWDSEAEGGDSHCPAAVSPEPGPGAGTAPKSQESSSVVEELLRYSLDKAYGKQVLTWEGEISAVSQDALWDAALARSETVIDEWDEEFDRGKVKKIKKLKQEGTQNVNPFQQLQNKHNFWSVTRPAMGASLGHRL</sequence>
<feature type="region of interest" description="Disordered" evidence="8">
    <location>
        <begin position="681"/>
        <end position="1002"/>
    </location>
</feature>
<dbReference type="Gene3D" id="3.90.70.10">
    <property type="entry name" value="Cysteine proteinases"/>
    <property type="match status" value="1"/>
</dbReference>
<evidence type="ECO:0000256" key="1">
    <source>
        <dbReference type="ARBA" id="ARBA00000707"/>
    </source>
</evidence>
<feature type="region of interest" description="Disordered" evidence="8">
    <location>
        <begin position="527"/>
        <end position="546"/>
    </location>
</feature>
<evidence type="ECO:0000256" key="2">
    <source>
        <dbReference type="ARBA" id="ARBA00012759"/>
    </source>
</evidence>
<dbReference type="EMBL" id="BAAFJT010000018">
    <property type="protein sequence ID" value="GAB0197574.1"/>
    <property type="molecule type" value="Genomic_DNA"/>
</dbReference>
<proteinExistence type="predicted"/>
<organism evidence="10 11">
    <name type="scientific">Grus japonensis</name>
    <name type="common">Japanese crane</name>
    <name type="synonym">Red-crowned crane</name>
    <dbReference type="NCBI Taxonomy" id="30415"/>
    <lineage>
        <taxon>Eukaryota</taxon>
        <taxon>Metazoa</taxon>
        <taxon>Chordata</taxon>
        <taxon>Craniata</taxon>
        <taxon>Vertebrata</taxon>
        <taxon>Euteleostomi</taxon>
        <taxon>Archelosauria</taxon>
        <taxon>Archosauria</taxon>
        <taxon>Dinosauria</taxon>
        <taxon>Saurischia</taxon>
        <taxon>Theropoda</taxon>
        <taxon>Coelurosauria</taxon>
        <taxon>Aves</taxon>
        <taxon>Neognathae</taxon>
        <taxon>Neoaves</taxon>
        <taxon>Gruiformes</taxon>
        <taxon>Gruidae</taxon>
        <taxon>Grus</taxon>
    </lineage>
</organism>